<name>A0A1F4VH80_UNCKA</name>
<sequence>MKFRETLNKVMDKIKEDNPKANWGNLITGIGILVLIAFFSVWYFGKTSNNTGLNQIINSVKNGNIKTEVQGTTDTSQAIKVEVLSGEGLWQVAERVCGDGEKYNYMALANNLNLWSEIKSGQSLVVDCGPSN</sequence>
<dbReference type="EMBL" id="MEVN01000040">
    <property type="protein sequence ID" value="OGC56320.1"/>
    <property type="molecule type" value="Genomic_DNA"/>
</dbReference>
<comment type="caution">
    <text evidence="2">The sequence shown here is derived from an EMBL/GenBank/DDBJ whole genome shotgun (WGS) entry which is preliminary data.</text>
</comment>
<evidence type="ECO:0000313" key="3">
    <source>
        <dbReference type="Proteomes" id="UP000177763"/>
    </source>
</evidence>
<evidence type="ECO:0000256" key="1">
    <source>
        <dbReference type="SAM" id="Phobius"/>
    </source>
</evidence>
<dbReference type="Proteomes" id="UP000177763">
    <property type="component" value="Unassembled WGS sequence"/>
</dbReference>
<keyword evidence="1" id="KW-1133">Transmembrane helix</keyword>
<evidence type="ECO:0008006" key="4">
    <source>
        <dbReference type="Google" id="ProtNLM"/>
    </source>
</evidence>
<protein>
    <recommendedName>
        <fullName evidence="4">LysM domain-containing protein</fullName>
    </recommendedName>
</protein>
<accession>A0A1F4VH80</accession>
<gene>
    <name evidence="2" type="ORF">A3H26_01875</name>
</gene>
<keyword evidence="1" id="KW-0812">Transmembrane</keyword>
<proteinExistence type="predicted"/>
<reference evidence="2 3" key="1">
    <citation type="journal article" date="2016" name="Nat. Commun.">
        <title>Thousands of microbial genomes shed light on interconnected biogeochemical processes in an aquifer system.</title>
        <authorList>
            <person name="Anantharaman K."/>
            <person name="Brown C.T."/>
            <person name="Hug L.A."/>
            <person name="Sharon I."/>
            <person name="Castelle C.J."/>
            <person name="Probst A.J."/>
            <person name="Thomas B.C."/>
            <person name="Singh A."/>
            <person name="Wilkins M.J."/>
            <person name="Karaoz U."/>
            <person name="Brodie E.L."/>
            <person name="Williams K.H."/>
            <person name="Hubbard S.S."/>
            <person name="Banfield J.F."/>
        </authorList>
    </citation>
    <scope>NUCLEOTIDE SEQUENCE [LARGE SCALE GENOMIC DNA]</scope>
</reference>
<organism evidence="2 3">
    <name type="scientific">candidate division WWE3 bacterium RIFCSPLOWO2_12_FULL_36_10</name>
    <dbReference type="NCBI Taxonomy" id="1802630"/>
    <lineage>
        <taxon>Bacteria</taxon>
        <taxon>Katanobacteria</taxon>
    </lineage>
</organism>
<dbReference type="STRING" id="1802630.A3H26_01875"/>
<feature type="transmembrane region" description="Helical" evidence="1">
    <location>
        <begin position="21"/>
        <end position="45"/>
    </location>
</feature>
<dbReference type="AlphaFoldDB" id="A0A1F4VH80"/>
<evidence type="ECO:0000313" key="2">
    <source>
        <dbReference type="EMBL" id="OGC56320.1"/>
    </source>
</evidence>
<keyword evidence="1" id="KW-0472">Membrane</keyword>